<evidence type="ECO:0000259" key="2">
    <source>
        <dbReference type="Pfam" id="PF02517"/>
    </source>
</evidence>
<dbReference type="GO" id="GO:0080120">
    <property type="term" value="P:CAAX-box protein maturation"/>
    <property type="evidence" value="ECO:0007669"/>
    <property type="project" value="UniProtKB-ARBA"/>
</dbReference>
<keyword evidence="4" id="KW-1185">Reference proteome</keyword>
<feature type="transmembrane region" description="Helical" evidence="1">
    <location>
        <begin position="137"/>
        <end position="158"/>
    </location>
</feature>
<name>A0A1I6QBI4_9CAUL</name>
<dbReference type="Proteomes" id="UP000198788">
    <property type="component" value="Unassembled WGS sequence"/>
</dbReference>
<keyword evidence="1" id="KW-0812">Transmembrane</keyword>
<gene>
    <name evidence="3" type="ORF">SAMN05192570_1644</name>
</gene>
<keyword evidence="3" id="KW-0645">Protease</keyword>
<dbReference type="EMBL" id="FOZV01000003">
    <property type="protein sequence ID" value="SFS49821.1"/>
    <property type="molecule type" value="Genomic_DNA"/>
</dbReference>
<dbReference type="InterPro" id="IPR003675">
    <property type="entry name" value="Rce1/LyrA-like_dom"/>
</dbReference>
<feature type="transmembrane region" description="Helical" evidence="1">
    <location>
        <begin position="249"/>
        <end position="267"/>
    </location>
</feature>
<feature type="transmembrane region" description="Helical" evidence="1">
    <location>
        <begin position="102"/>
        <end position="125"/>
    </location>
</feature>
<keyword evidence="1" id="KW-1133">Transmembrane helix</keyword>
<dbReference type="GO" id="GO:0006508">
    <property type="term" value="P:proteolysis"/>
    <property type="evidence" value="ECO:0007669"/>
    <property type="project" value="UniProtKB-KW"/>
</dbReference>
<evidence type="ECO:0000313" key="3">
    <source>
        <dbReference type="EMBL" id="SFS49821.1"/>
    </source>
</evidence>
<feature type="transmembrane region" description="Helical" evidence="1">
    <location>
        <begin position="178"/>
        <end position="198"/>
    </location>
</feature>
<reference evidence="4" key="1">
    <citation type="submission" date="2016-10" db="EMBL/GenBank/DDBJ databases">
        <authorList>
            <person name="Varghese N."/>
            <person name="Submissions S."/>
        </authorList>
    </citation>
    <scope>NUCLEOTIDE SEQUENCE [LARGE SCALE GENOMIC DNA]</scope>
    <source>
        <strain evidence="4">CGMCC 1.10683</strain>
    </source>
</reference>
<feature type="transmembrane region" description="Helical" evidence="1">
    <location>
        <begin position="77"/>
        <end position="96"/>
    </location>
</feature>
<feature type="domain" description="CAAX prenyl protease 2/Lysostaphin resistance protein A-like" evidence="2">
    <location>
        <begin position="176"/>
        <end position="284"/>
    </location>
</feature>
<dbReference type="AlphaFoldDB" id="A0A1I6QBI4"/>
<evidence type="ECO:0000313" key="4">
    <source>
        <dbReference type="Proteomes" id="UP000198788"/>
    </source>
</evidence>
<proteinExistence type="predicted"/>
<protein>
    <submittedName>
        <fullName evidence="3">CAAX protease self-immunity</fullName>
    </submittedName>
</protein>
<organism evidence="3 4">
    <name type="scientific">Brevundimonas viscosa</name>
    <dbReference type="NCBI Taxonomy" id="871741"/>
    <lineage>
        <taxon>Bacteria</taxon>
        <taxon>Pseudomonadati</taxon>
        <taxon>Pseudomonadota</taxon>
        <taxon>Alphaproteobacteria</taxon>
        <taxon>Caulobacterales</taxon>
        <taxon>Caulobacteraceae</taxon>
        <taxon>Brevundimonas</taxon>
    </lineage>
</organism>
<keyword evidence="1" id="KW-0472">Membrane</keyword>
<evidence type="ECO:0000256" key="1">
    <source>
        <dbReference type="SAM" id="Phobius"/>
    </source>
</evidence>
<accession>A0A1I6QBI4</accession>
<dbReference type="GO" id="GO:0004175">
    <property type="term" value="F:endopeptidase activity"/>
    <property type="evidence" value="ECO:0007669"/>
    <property type="project" value="UniProtKB-ARBA"/>
</dbReference>
<feature type="transmembrane region" description="Helical" evidence="1">
    <location>
        <begin position="34"/>
        <end position="56"/>
    </location>
</feature>
<dbReference type="RefSeq" id="WP_092308778.1">
    <property type="nucleotide sequence ID" value="NZ_FOZV01000003.1"/>
</dbReference>
<sequence>MTSRRLSQLSAAALAALAWWVCVSRPGVLGDEFVAEIIAVFGVLTLILFGAVFLALRWATGGNATYWTMRTPDQLRPIGWMIVSTMGVMLAGGRALEWMGRLDALSAIVVSLIASTLVPAAFLLAREVRWPSRVARPGWPSLLVLCVVGIGIATAWSWAAWSWAPDRLDPPSIGRVLFVLPVTFLAASMEEVVFRVMLMTALLERLGSRFEAVFLSAVAFGLMHVPGAFAQPLFEANWPLLQIVAFDYAPQFLMQVLLGLFLGVLWLRSGSIALIAAVHTLLNLGSHLAVGL</sequence>
<feature type="transmembrane region" description="Helical" evidence="1">
    <location>
        <begin position="210"/>
        <end position="229"/>
    </location>
</feature>
<dbReference type="Pfam" id="PF02517">
    <property type="entry name" value="Rce1-like"/>
    <property type="match status" value="1"/>
</dbReference>
<keyword evidence="3" id="KW-0378">Hydrolase</keyword>